<evidence type="ECO:0000313" key="9">
    <source>
        <dbReference type="Proteomes" id="UP000269493"/>
    </source>
</evidence>
<feature type="transmembrane region" description="Helical" evidence="7">
    <location>
        <begin position="151"/>
        <end position="175"/>
    </location>
</feature>
<keyword evidence="6 7" id="KW-0472">Membrane</keyword>
<protein>
    <submittedName>
        <fullName evidence="8">O-antigen/teichoic acid export membrane protein</fullName>
    </submittedName>
</protein>
<keyword evidence="4 7" id="KW-0812">Transmembrane</keyword>
<evidence type="ECO:0000256" key="4">
    <source>
        <dbReference type="ARBA" id="ARBA00022692"/>
    </source>
</evidence>
<evidence type="ECO:0000256" key="2">
    <source>
        <dbReference type="ARBA" id="ARBA00007430"/>
    </source>
</evidence>
<feature type="transmembrane region" description="Helical" evidence="7">
    <location>
        <begin position="21"/>
        <end position="39"/>
    </location>
</feature>
<feature type="transmembrane region" description="Helical" evidence="7">
    <location>
        <begin position="81"/>
        <end position="108"/>
    </location>
</feature>
<dbReference type="EMBL" id="RBXN01000001">
    <property type="protein sequence ID" value="RKT61554.1"/>
    <property type="molecule type" value="Genomic_DNA"/>
</dbReference>
<evidence type="ECO:0000256" key="5">
    <source>
        <dbReference type="ARBA" id="ARBA00022989"/>
    </source>
</evidence>
<reference evidence="8 9" key="1">
    <citation type="submission" date="2018-10" db="EMBL/GenBank/DDBJ databases">
        <title>Genomic Encyclopedia of Archaeal and Bacterial Type Strains, Phase II (KMG-II): from individual species to whole genera.</title>
        <authorList>
            <person name="Goeker M."/>
        </authorList>
    </citation>
    <scope>NUCLEOTIDE SEQUENCE [LARGE SCALE GENOMIC DNA]</scope>
    <source>
        <strain evidence="8 9">NSB1</strain>
    </source>
</reference>
<evidence type="ECO:0000256" key="6">
    <source>
        <dbReference type="ARBA" id="ARBA00023136"/>
    </source>
</evidence>
<name>A0A495WKE2_9BACT</name>
<dbReference type="Pfam" id="PF13440">
    <property type="entry name" value="Polysacc_synt_3"/>
    <property type="match status" value="1"/>
</dbReference>
<feature type="transmembrane region" description="Helical" evidence="7">
    <location>
        <begin position="420"/>
        <end position="437"/>
    </location>
</feature>
<gene>
    <name evidence="8" type="ORF">BC742_0608</name>
</gene>
<comment type="subcellular location">
    <subcellularLocation>
        <location evidence="1">Cell membrane</location>
        <topology evidence="1">Multi-pass membrane protein</topology>
    </subcellularLocation>
</comment>
<dbReference type="RefSeq" id="WP_022390170.1">
    <property type="nucleotide sequence ID" value="NZ_KI440792.1"/>
</dbReference>
<comment type="similarity">
    <text evidence="2">Belongs to the polysaccharide synthase family.</text>
</comment>
<dbReference type="GeneID" id="92927749"/>
<evidence type="ECO:0000313" key="8">
    <source>
        <dbReference type="EMBL" id="RKT61554.1"/>
    </source>
</evidence>
<evidence type="ECO:0000256" key="1">
    <source>
        <dbReference type="ARBA" id="ARBA00004651"/>
    </source>
</evidence>
<dbReference type="OrthoDB" id="9770347at2"/>
<dbReference type="AlphaFoldDB" id="A0A495WKE2"/>
<organism evidence="8 9">
    <name type="scientific">Coprobacter fastidiosus NSB1 = JCM 33896</name>
    <dbReference type="NCBI Taxonomy" id="1349822"/>
    <lineage>
        <taxon>Bacteria</taxon>
        <taxon>Pseudomonadati</taxon>
        <taxon>Bacteroidota</taxon>
        <taxon>Bacteroidia</taxon>
        <taxon>Bacteroidales</taxon>
        <taxon>Barnesiellaceae</taxon>
        <taxon>Coprobacter</taxon>
    </lineage>
</organism>
<dbReference type="PANTHER" id="PTHR30250:SF10">
    <property type="entry name" value="LIPOPOLYSACCHARIDE BIOSYNTHESIS PROTEIN WZXC"/>
    <property type="match status" value="1"/>
</dbReference>
<keyword evidence="9" id="KW-1185">Reference proteome</keyword>
<dbReference type="CDD" id="cd13127">
    <property type="entry name" value="MATE_tuaB_like"/>
    <property type="match status" value="1"/>
</dbReference>
<sequence>MAASLQRKAFWGMVWNFAESFSLQIIQFIIGIFMARILQPSDYGMVGMLSIFLTISNMLITSGFYRALIQKKDRTAIDYSTVFYFNIVVGIILYLVLFFSSPYIALFYNVPILEDLTKVIAIPLILNSLSQVQNAKFAIEMNFKMLSKISIITAIITGISSLYMAYSGFGVWSIAYSSVIGESSRCILLWFFANWTPLWKFSWKSFREMFSFGSKMFASGLLESIYNNLYTLIIGKKFATTELGYYTRANGYAQLPVATFNNALSKVTFPMFCEVQKDDERMILLYHKLLRFTAFIIFPIMMLFIVLARPLILFMITDKWESCVILLQILCLSYVWHPVQIVNINLLQAKGRADVTLKIDILKKGIGVLVLCLTIPLGVVAMCIGLIVVSLISTLINIYFTKRIMHIEILSQVKDLCPPLLYSLFMMIITYFATSLIPQNGLRIFVGGVVGIVTYFFVAYLFRSKELQYLFEFINKKKSI</sequence>
<feature type="transmembrane region" description="Helical" evidence="7">
    <location>
        <begin position="368"/>
        <end position="400"/>
    </location>
</feature>
<proteinExistence type="inferred from homology"/>
<feature type="transmembrane region" description="Helical" evidence="7">
    <location>
        <begin position="444"/>
        <end position="462"/>
    </location>
</feature>
<dbReference type="GO" id="GO:0005886">
    <property type="term" value="C:plasma membrane"/>
    <property type="evidence" value="ECO:0007669"/>
    <property type="project" value="UniProtKB-SubCell"/>
</dbReference>
<keyword evidence="5 7" id="KW-1133">Transmembrane helix</keyword>
<dbReference type="Proteomes" id="UP000269493">
    <property type="component" value="Unassembled WGS sequence"/>
</dbReference>
<evidence type="ECO:0000256" key="7">
    <source>
        <dbReference type="SAM" id="Phobius"/>
    </source>
</evidence>
<feature type="transmembrane region" description="Helical" evidence="7">
    <location>
        <begin position="324"/>
        <end position="347"/>
    </location>
</feature>
<comment type="caution">
    <text evidence="8">The sequence shown here is derived from an EMBL/GenBank/DDBJ whole genome shotgun (WGS) entry which is preliminary data.</text>
</comment>
<dbReference type="InterPro" id="IPR050833">
    <property type="entry name" value="Poly_Biosynth_Transport"/>
</dbReference>
<feature type="transmembrane region" description="Helical" evidence="7">
    <location>
        <begin position="289"/>
        <end position="312"/>
    </location>
</feature>
<accession>A0A495WKE2</accession>
<feature type="transmembrane region" description="Helical" evidence="7">
    <location>
        <begin position="45"/>
        <end position="69"/>
    </location>
</feature>
<dbReference type="PANTHER" id="PTHR30250">
    <property type="entry name" value="PST FAMILY PREDICTED COLANIC ACID TRANSPORTER"/>
    <property type="match status" value="1"/>
</dbReference>
<keyword evidence="3" id="KW-1003">Cell membrane</keyword>
<evidence type="ECO:0000256" key="3">
    <source>
        <dbReference type="ARBA" id="ARBA00022475"/>
    </source>
</evidence>